<name>A0A5B8QXI3_9GAMM</name>
<protein>
    <submittedName>
        <fullName evidence="1">Uncharacterized protein</fullName>
    </submittedName>
</protein>
<sequence length="62" mass="7311">MLQQNRNSSLKWAKARDLHLMNSPKLPIYKQLRMHLYGKYSGMNNNLILFIKVFDNEISADT</sequence>
<gene>
    <name evidence="1" type="ORF">D0436_13415</name>
</gene>
<organism evidence="1">
    <name type="scientific">Shewanella decolorationis</name>
    <dbReference type="NCBI Taxonomy" id="256839"/>
    <lineage>
        <taxon>Bacteria</taxon>
        <taxon>Pseudomonadati</taxon>
        <taxon>Pseudomonadota</taxon>
        <taxon>Gammaproteobacteria</taxon>
        <taxon>Alteromonadales</taxon>
        <taxon>Shewanellaceae</taxon>
        <taxon>Shewanella</taxon>
    </lineage>
</organism>
<proteinExistence type="predicted"/>
<dbReference type="AlphaFoldDB" id="A0A5B8QXI3"/>
<dbReference type="EMBL" id="CP031775">
    <property type="protein sequence ID" value="QDZ91373.1"/>
    <property type="molecule type" value="Genomic_DNA"/>
</dbReference>
<reference evidence="1" key="1">
    <citation type="journal article" date="2019" name="Ecotoxicol. Environ. Saf.">
        <title>Microbial characterization of heavy metal resistant bacterial strains isolated from an electroplating wastewater treatment plant.</title>
        <authorList>
            <person name="Cai X."/>
            <person name="Zheng X."/>
            <person name="Zhang D."/>
            <person name="Iqbal W."/>
            <person name="Liu C."/>
            <person name="Yang B."/>
            <person name="Zhao X."/>
            <person name="Lu X."/>
            <person name="Mao Y."/>
        </authorList>
    </citation>
    <scope>NUCLEOTIDE SEQUENCE [LARGE SCALE GENOMIC DNA]</scope>
    <source>
        <strain evidence="1">Ni1-3</strain>
    </source>
</reference>
<accession>A0A5B8QXI3</accession>
<evidence type="ECO:0000313" key="1">
    <source>
        <dbReference type="EMBL" id="QDZ91373.1"/>
    </source>
</evidence>